<dbReference type="PANTHER" id="PTHR24366:SF170">
    <property type="entry name" value="RE50361P"/>
    <property type="match status" value="1"/>
</dbReference>
<dbReference type="RefSeq" id="XP_029346413.1">
    <property type="nucleotide sequence ID" value="XM_029490553.1"/>
</dbReference>
<dbReference type="InterPro" id="IPR003599">
    <property type="entry name" value="Ig_sub"/>
</dbReference>
<dbReference type="Pfam" id="PF07679">
    <property type="entry name" value="I-set"/>
    <property type="match status" value="2"/>
</dbReference>
<dbReference type="GO" id="GO:0005576">
    <property type="term" value="C:extracellular region"/>
    <property type="evidence" value="ECO:0007669"/>
    <property type="project" value="UniProtKB-SubCell"/>
</dbReference>
<feature type="domain" description="Ig-like" evidence="15">
    <location>
        <begin position="886"/>
        <end position="971"/>
    </location>
</feature>
<dbReference type="InterPro" id="IPR003598">
    <property type="entry name" value="Ig_sub2"/>
</dbReference>
<organism evidence="16 17">
    <name type="scientific">Acyrthosiphon pisum</name>
    <name type="common">Pea aphid</name>
    <dbReference type="NCBI Taxonomy" id="7029"/>
    <lineage>
        <taxon>Eukaryota</taxon>
        <taxon>Metazoa</taxon>
        <taxon>Ecdysozoa</taxon>
        <taxon>Arthropoda</taxon>
        <taxon>Hexapoda</taxon>
        <taxon>Insecta</taxon>
        <taxon>Pterygota</taxon>
        <taxon>Neoptera</taxon>
        <taxon>Paraneoptera</taxon>
        <taxon>Hemiptera</taxon>
        <taxon>Sternorrhyncha</taxon>
        <taxon>Aphidomorpha</taxon>
        <taxon>Aphidoidea</taxon>
        <taxon>Aphididae</taxon>
        <taxon>Macrosiphini</taxon>
        <taxon>Acyrthosiphon</taxon>
    </lineage>
</organism>
<evidence type="ECO:0000256" key="3">
    <source>
        <dbReference type="ARBA" id="ARBA00022473"/>
    </source>
</evidence>
<dbReference type="SMART" id="SM00408">
    <property type="entry name" value="IGc2"/>
    <property type="match status" value="2"/>
</dbReference>
<evidence type="ECO:0000256" key="7">
    <source>
        <dbReference type="ARBA" id="ARBA00022692"/>
    </source>
</evidence>
<dbReference type="InterPro" id="IPR013783">
    <property type="entry name" value="Ig-like_fold"/>
</dbReference>
<dbReference type="SUPFAM" id="SSF48726">
    <property type="entry name" value="Immunoglobulin"/>
    <property type="match status" value="2"/>
</dbReference>
<feature type="domain" description="Ig-like" evidence="15">
    <location>
        <begin position="502"/>
        <end position="589"/>
    </location>
</feature>
<dbReference type="Pfam" id="PF12799">
    <property type="entry name" value="LRR_4"/>
    <property type="match status" value="4"/>
</dbReference>
<dbReference type="SMART" id="SM00369">
    <property type="entry name" value="LRR_TYP"/>
    <property type="match status" value="20"/>
</dbReference>
<dbReference type="Gene3D" id="3.80.10.10">
    <property type="entry name" value="Ribonuclease Inhibitor"/>
    <property type="match status" value="6"/>
</dbReference>
<evidence type="ECO:0000256" key="2">
    <source>
        <dbReference type="ARBA" id="ARBA00004613"/>
    </source>
</evidence>
<dbReference type="GO" id="GO:0007399">
    <property type="term" value="P:nervous system development"/>
    <property type="evidence" value="ECO:0007669"/>
    <property type="project" value="UniProtKB-ARBA"/>
</dbReference>
<keyword evidence="3" id="KW-0217">Developmental protein</keyword>
<accession>A0A8R2JSU7</accession>
<evidence type="ECO:0000256" key="10">
    <source>
        <dbReference type="ARBA" id="ARBA00022989"/>
    </source>
</evidence>
<dbReference type="PRINTS" id="PR00019">
    <property type="entry name" value="LEURICHRPT"/>
</dbReference>
<dbReference type="SMART" id="SM00013">
    <property type="entry name" value="LRRNT"/>
    <property type="match status" value="2"/>
</dbReference>
<keyword evidence="12" id="KW-1015">Disulfide bond</keyword>
<evidence type="ECO:0000256" key="1">
    <source>
        <dbReference type="ARBA" id="ARBA00004236"/>
    </source>
</evidence>
<keyword evidence="9" id="KW-0677">Repeat</keyword>
<keyword evidence="17" id="KW-1185">Reference proteome</keyword>
<dbReference type="Proteomes" id="UP000007819">
    <property type="component" value="Chromosome A2"/>
</dbReference>
<keyword evidence="5" id="KW-0964">Secreted</keyword>
<evidence type="ECO:0000256" key="14">
    <source>
        <dbReference type="ARBA" id="ARBA00023319"/>
    </source>
</evidence>
<dbReference type="FunFam" id="2.60.40.10:FF:000612">
    <property type="entry name" value="palladin isoform X1"/>
    <property type="match status" value="1"/>
</dbReference>
<dbReference type="SUPFAM" id="SSF52058">
    <property type="entry name" value="L domain-like"/>
    <property type="match status" value="3"/>
</dbReference>
<dbReference type="PANTHER" id="PTHR24366">
    <property type="entry name" value="IG(IMMUNOGLOBULIN) AND LRR(LEUCINE RICH REPEAT) DOMAINS"/>
    <property type="match status" value="1"/>
</dbReference>
<evidence type="ECO:0000313" key="17">
    <source>
        <dbReference type="Proteomes" id="UP000007819"/>
    </source>
</evidence>
<dbReference type="SMART" id="SM00365">
    <property type="entry name" value="LRR_SD22"/>
    <property type="match status" value="19"/>
</dbReference>
<evidence type="ECO:0000256" key="6">
    <source>
        <dbReference type="ARBA" id="ARBA00022614"/>
    </source>
</evidence>
<keyword evidence="10" id="KW-1133">Transmembrane helix</keyword>
<dbReference type="GO" id="GO:0005886">
    <property type="term" value="C:plasma membrane"/>
    <property type="evidence" value="ECO:0007669"/>
    <property type="project" value="UniProtKB-SubCell"/>
</dbReference>
<dbReference type="PROSITE" id="PS51450">
    <property type="entry name" value="LRR"/>
    <property type="match status" value="17"/>
</dbReference>
<evidence type="ECO:0000259" key="15">
    <source>
        <dbReference type="PROSITE" id="PS50835"/>
    </source>
</evidence>
<keyword evidence="14" id="KW-0393">Immunoglobulin domain</keyword>
<evidence type="ECO:0000256" key="4">
    <source>
        <dbReference type="ARBA" id="ARBA00022475"/>
    </source>
</evidence>
<dbReference type="InterPro" id="IPR032675">
    <property type="entry name" value="LRR_dom_sf"/>
</dbReference>
<dbReference type="Gene3D" id="2.60.40.10">
    <property type="entry name" value="Immunoglobulins"/>
    <property type="match status" value="2"/>
</dbReference>
<keyword evidence="11" id="KW-0472">Membrane</keyword>
<dbReference type="Pfam" id="PF13855">
    <property type="entry name" value="LRR_8"/>
    <property type="match status" value="4"/>
</dbReference>
<sequence length="998" mass="113574">MQQQVGLYRQCVLRPVRAMTRPKHQDDATAAVLRRTRMMLLLLLLMFSLSSFPSVTAECPGGCTCYDEAVECYDQKLNRIPDNILPATKTLILINNEISDIESLAYLRELQFLNLDNNKIRDIESLANLTQLAILYLYRNNIMDIKSLAHLTKLETLDLSYNEIMDIESLAHLTELETLDLSNNNISELKHGAFANLSKLQSLFLYTNKIENIETGVFNNLTSLESLSLHDNSIHNLDSEIFKGLTRLEKLTLSNNNITEVKNRVFSNLPKLQILDLQNNKISGIERESFTYLTKLETLILSNNNISEVQNGAFANFSKLQSLDLSYNFIMDIESLSHLTELETLNLSNNNISEVKNGAFTNLWKLQALFLSGNKIDNIETGAFNNLTSLRALFLDYNNIHKIDLDMFKGLKKLNRLFLDHNMIRNIPPGTFDSLASLSVLQLDNNPLTCDCNILLFVNVLKKNYPQRDVLGDNDPSCHFPVEMSKKPLKEITENDFNCTSPEIIMAPENKTVSVGEQLQLSCKAVGDPEPFITWAKDDIELELGQRVQVFQNNTLIISKVERTDGGQYKCVASNYLGRKSFEAMVNVNGMQVRLCRQCALRPVRAMTVPMHQDAATAIFRRTMVLLLLLLMFFFSLSSFPSVTAECPGKCKCKVEFAFEIINVYCSHQELDRIPDRIPPAIKLLDLSYNEIRDIESLAHLTELQLLYLRYNEIRDIESLAHLTEIQLLMLSNNNISEVKNGAFANLSKLQTLLLNGNKIENIETGVFNNLTSLESLFLHENNIHKLDLEMFKGLTKLNRLFLDHNMIRNIPPGTFDSLTSLSLLQLDHNPLTCDCNILFFFNILKKSYPQRDVLGNYDPSCHFPVEMREKSLKEITENDFNCTSPDVIVVPENKAVSVGEQLQLSCKAVGDPEPFITWTKDDIDLELGQRVQVFQNNTLIISKVERMDGGKYKCVASNSLGQNSFEAMINVIGRFSGKWLKYHVRSNTMFFFLLLLY</sequence>
<dbReference type="InterPro" id="IPR000483">
    <property type="entry name" value="Cys-rich_flank_reg_C"/>
</dbReference>
<keyword evidence="7" id="KW-0812">Transmembrane</keyword>
<comment type="subcellular location">
    <subcellularLocation>
        <location evidence="1">Cell membrane</location>
    </subcellularLocation>
    <subcellularLocation>
        <location evidence="2">Secreted</location>
    </subcellularLocation>
</comment>
<keyword evidence="4" id="KW-1003">Cell membrane</keyword>
<dbReference type="InterPro" id="IPR036179">
    <property type="entry name" value="Ig-like_dom_sf"/>
</dbReference>
<evidence type="ECO:0000256" key="5">
    <source>
        <dbReference type="ARBA" id="ARBA00022525"/>
    </source>
</evidence>
<protein>
    <recommendedName>
        <fullName evidence="15">Ig-like domain-containing protein</fullName>
    </recommendedName>
</protein>
<evidence type="ECO:0000256" key="12">
    <source>
        <dbReference type="ARBA" id="ARBA00023157"/>
    </source>
</evidence>
<dbReference type="InterPro" id="IPR000372">
    <property type="entry name" value="LRRNT"/>
</dbReference>
<dbReference type="SMART" id="SM00409">
    <property type="entry name" value="IG"/>
    <property type="match status" value="2"/>
</dbReference>
<keyword evidence="8" id="KW-0732">Signal</keyword>
<evidence type="ECO:0000256" key="9">
    <source>
        <dbReference type="ARBA" id="ARBA00022737"/>
    </source>
</evidence>
<evidence type="ECO:0000256" key="11">
    <source>
        <dbReference type="ARBA" id="ARBA00023136"/>
    </source>
</evidence>
<evidence type="ECO:0000256" key="13">
    <source>
        <dbReference type="ARBA" id="ARBA00023180"/>
    </source>
</evidence>
<name>A0A8R2JSU7_ACYPI</name>
<dbReference type="InterPro" id="IPR007110">
    <property type="entry name" value="Ig-like_dom"/>
</dbReference>
<evidence type="ECO:0000256" key="8">
    <source>
        <dbReference type="ARBA" id="ARBA00022729"/>
    </source>
</evidence>
<dbReference type="EnsemblMetazoa" id="XM_029490553.1">
    <property type="protein sequence ID" value="XP_029346413.1"/>
    <property type="gene ID" value="LOC100575370"/>
</dbReference>
<dbReference type="FunFam" id="3.80.10.10:FF:000002">
    <property type="entry name" value="Slit guidance ligand 2"/>
    <property type="match status" value="2"/>
</dbReference>
<proteinExistence type="predicted"/>
<evidence type="ECO:0000313" key="16">
    <source>
        <dbReference type="EnsemblMetazoa" id="XP_029346413.1"/>
    </source>
</evidence>
<dbReference type="FunFam" id="2.60.40.10:FF:000189">
    <property type="entry name" value="Neogenin isoform 3"/>
    <property type="match status" value="1"/>
</dbReference>
<reference evidence="17" key="1">
    <citation type="submission" date="2010-06" db="EMBL/GenBank/DDBJ databases">
        <authorList>
            <person name="Jiang H."/>
            <person name="Abraham K."/>
            <person name="Ali S."/>
            <person name="Alsbrooks S.L."/>
            <person name="Anim B.N."/>
            <person name="Anosike U.S."/>
            <person name="Attaway T."/>
            <person name="Bandaranaike D.P."/>
            <person name="Battles P.K."/>
            <person name="Bell S.N."/>
            <person name="Bell A.V."/>
            <person name="Beltran B."/>
            <person name="Bickham C."/>
            <person name="Bustamante Y."/>
            <person name="Caleb T."/>
            <person name="Canada A."/>
            <person name="Cardenas V."/>
            <person name="Carter K."/>
            <person name="Chacko J."/>
            <person name="Chandrabose M.N."/>
            <person name="Chavez D."/>
            <person name="Chavez A."/>
            <person name="Chen L."/>
            <person name="Chu H.-S."/>
            <person name="Claassen K.J."/>
            <person name="Cockrell R."/>
            <person name="Collins M."/>
            <person name="Cooper J.A."/>
            <person name="Cree A."/>
            <person name="Curry S.M."/>
            <person name="Da Y."/>
            <person name="Dao M.D."/>
            <person name="Das B."/>
            <person name="Davila M.-L."/>
            <person name="Davy-Carroll L."/>
            <person name="Denson S."/>
            <person name="Dinh H."/>
            <person name="Ebong V.E."/>
            <person name="Edwards J.R."/>
            <person name="Egan A."/>
            <person name="El-Daye J."/>
            <person name="Escobedo L."/>
            <person name="Fernandez S."/>
            <person name="Fernando P.R."/>
            <person name="Flagg N."/>
            <person name="Forbes L.D."/>
            <person name="Fowler R.G."/>
            <person name="Fu Q."/>
            <person name="Gabisi R.A."/>
            <person name="Ganer J."/>
            <person name="Garbino Pronczuk A."/>
            <person name="Garcia R.M."/>
            <person name="Garner T."/>
            <person name="Garrett T.E."/>
            <person name="Gonzalez D.A."/>
            <person name="Hamid H."/>
            <person name="Hawkins E.S."/>
            <person name="Hirani K."/>
            <person name="Hogues M.E."/>
            <person name="Hollins B."/>
            <person name="Hsiao C.-H."/>
            <person name="Jabil R."/>
            <person name="James M.L."/>
            <person name="Jhangiani S.N."/>
            <person name="Johnson B."/>
            <person name="Johnson Q."/>
            <person name="Joshi V."/>
            <person name="Kalu J.B."/>
            <person name="Kam C."/>
            <person name="Kashfia A."/>
            <person name="Keebler J."/>
            <person name="Kisamo H."/>
            <person name="Kovar C.L."/>
            <person name="Lago L.A."/>
            <person name="Lai C.-Y."/>
            <person name="Laidlaw J."/>
            <person name="Lara F."/>
            <person name="Le T.-K."/>
            <person name="Lee S.L."/>
            <person name="Legall F.H."/>
            <person name="Lemon S.J."/>
            <person name="Lewis L.R."/>
            <person name="Li B."/>
            <person name="Liu Y."/>
            <person name="Liu Y.-S."/>
            <person name="Lopez J."/>
            <person name="Lozado R.J."/>
            <person name="Lu J."/>
            <person name="Madu R.C."/>
            <person name="Maheshwari M."/>
            <person name="Maheshwari R."/>
            <person name="Malloy K."/>
            <person name="Martinez E."/>
            <person name="Mathew T."/>
            <person name="Mercado I.C."/>
            <person name="Mercado C."/>
            <person name="Meyer B."/>
            <person name="Montgomery K."/>
            <person name="Morgan M.B."/>
            <person name="Munidasa M."/>
            <person name="Nazareth L.V."/>
            <person name="Nelson J."/>
            <person name="Ng B.M."/>
            <person name="Nguyen N.B."/>
            <person name="Nguyen P.Q."/>
            <person name="Nguyen T."/>
            <person name="Obregon M."/>
            <person name="Okwuonu G.O."/>
            <person name="Onwere C.G."/>
            <person name="Orozco G."/>
            <person name="Parra A."/>
            <person name="Patel S."/>
            <person name="Patil S."/>
            <person name="Perez A."/>
            <person name="Perez Y."/>
            <person name="Pham C."/>
            <person name="Primus E.L."/>
            <person name="Pu L.-L."/>
            <person name="Puazo M."/>
            <person name="Qin X."/>
            <person name="Quiroz J.B."/>
            <person name="Reese J."/>
            <person name="Richards S."/>
            <person name="Rives C.M."/>
            <person name="Robberts R."/>
            <person name="Ruiz S.J."/>
            <person name="Ruiz M.J."/>
            <person name="Santibanez J."/>
            <person name="Schneider B.W."/>
            <person name="Sisson I."/>
            <person name="Smith M."/>
            <person name="Sodergren E."/>
            <person name="Song X.-Z."/>
            <person name="Song B.B."/>
            <person name="Summersgill H."/>
            <person name="Thelus R."/>
            <person name="Thornton R.D."/>
            <person name="Trejos Z.Y."/>
            <person name="Usmani K."/>
            <person name="Vattathil S."/>
            <person name="Villasana D."/>
            <person name="Walker D.L."/>
            <person name="Wang S."/>
            <person name="Wang K."/>
            <person name="White C.S."/>
            <person name="Williams A.C."/>
            <person name="Williamson J."/>
            <person name="Wilson K."/>
            <person name="Woghiren I.O."/>
            <person name="Woodworth J.R."/>
            <person name="Worley K.C."/>
            <person name="Wright R.A."/>
            <person name="Wu W."/>
            <person name="Young L."/>
            <person name="Zhang L."/>
            <person name="Zhang J."/>
            <person name="Zhu Y."/>
            <person name="Muzny D.M."/>
            <person name="Weinstock G."/>
            <person name="Gibbs R.A."/>
        </authorList>
    </citation>
    <scope>NUCLEOTIDE SEQUENCE [LARGE SCALE GENOMIC DNA]</scope>
    <source>
        <strain evidence="17">LSR1</strain>
    </source>
</reference>
<dbReference type="InterPro" id="IPR025875">
    <property type="entry name" value="Leu-rich_rpt_4"/>
</dbReference>
<dbReference type="InterPro" id="IPR001611">
    <property type="entry name" value="Leu-rich_rpt"/>
</dbReference>
<dbReference type="PROSITE" id="PS50835">
    <property type="entry name" value="IG_LIKE"/>
    <property type="match status" value="2"/>
</dbReference>
<dbReference type="AlphaFoldDB" id="A0A8R2JSU7"/>
<keyword evidence="6" id="KW-0433">Leucine-rich repeat</keyword>
<keyword evidence="13" id="KW-0325">Glycoprotein</keyword>
<dbReference type="GeneID" id="100575370"/>
<dbReference type="FunFam" id="3.80.10.10:FF:001438">
    <property type="entry name" value="Uncharacterized protein"/>
    <property type="match status" value="1"/>
</dbReference>
<dbReference type="InterPro" id="IPR003591">
    <property type="entry name" value="Leu-rich_rpt_typical-subtyp"/>
</dbReference>
<dbReference type="OrthoDB" id="676979at2759"/>
<dbReference type="InterPro" id="IPR013098">
    <property type="entry name" value="Ig_I-set"/>
</dbReference>
<dbReference type="SMART" id="SM00082">
    <property type="entry name" value="LRRCT"/>
    <property type="match status" value="2"/>
</dbReference>
<reference evidence="16" key="2">
    <citation type="submission" date="2022-06" db="UniProtKB">
        <authorList>
            <consortium name="EnsemblMetazoa"/>
        </authorList>
    </citation>
    <scope>IDENTIFICATION</scope>
</reference>